<dbReference type="AlphaFoldDB" id="A0A2N8KUR8"/>
<feature type="transmembrane region" description="Helical" evidence="5">
    <location>
        <begin position="299"/>
        <end position="319"/>
    </location>
</feature>
<evidence type="ECO:0000256" key="3">
    <source>
        <dbReference type="ARBA" id="ARBA00022989"/>
    </source>
</evidence>
<feature type="transmembrane region" description="Helical" evidence="5">
    <location>
        <begin position="145"/>
        <end position="168"/>
    </location>
</feature>
<dbReference type="EMBL" id="POSP01000003">
    <property type="protein sequence ID" value="PND37218.1"/>
    <property type="molecule type" value="Genomic_DNA"/>
</dbReference>
<feature type="transmembrane region" description="Helical" evidence="5">
    <location>
        <begin position="49"/>
        <end position="70"/>
    </location>
</feature>
<evidence type="ECO:0000313" key="7">
    <source>
        <dbReference type="Proteomes" id="UP000235916"/>
    </source>
</evidence>
<dbReference type="PANTHER" id="PTHR12778:SF9">
    <property type="entry name" value="ACETYL-COENZYME A TRANSPORTER 1"/>
    <property type="match status" value="1"/>
</dbReference>
<feature type="transmembrane region" description="Helical" evidence="5">
    <location>
        <begin position="325"/>
        <end position="348"/>
    </location>
</feature>
<dbReference type="Proteomes" id="UP000235916">
    <property type="component" value="Unassembled WGS sequence"/>
</dbReference>
<feature type="transmembrane region" description="Helical" evidence="5">
    <location>
        <begin position="20"/>
        <end position="43"/>
    </location>
</feature>
<feature type="transmembrane region" description="Helical" evidence="5">
    <location>
        <begin position="360"/>
        <end position="383"/>
    </location>
</feature>
<dbReference type="Gene3D" id="1.20.1250.20">
    <property type="entry name" value="MFS general substrate transporter like domains"/>
    <property type="match status" value="2"/>
</dbReference>
<evidence type="ECO:0000256" key="5">
    <source>
        <dbReference type="SAM" id="Phobius"/>
    </source>
</evidence>
<reference evidence="6 7" key="1">
    <citation type="submission" date="2018-01" db="EMBL/GenBank/DDBJ databases">
        <title>Draft genome sequence of Paucibacter aquatile CR182 isolated from freshwater of the Nakdong River.</title>
        <authorList>
            <person name="Choi A."/>
            <person name="Chung E.J."/>
        </authorList>
    </citation>
    <scope>NUCLEOTIDE SEQUENCE [LARGE SCALE GENOMIC DNA]</scope>
    <source>
        <strain evidence="6 7">CR182</strain>
    </source>
</reference>
<evidence type="ECO:0000256" key="4">
    <source>
        <dbReference type="ARBA" id="ARBA00023136"/>
    </source>
</evidence>
<feature type="transmembrane region" description="Helical" evidence="5">
    <location>
        <begin position="82"/>
        <end position="99"/>
    </location>
</feature>
<keyword evidence="7" id="KW-1185">Reference proteome</keyword>
<evidence type="ECO:0000256" key="2">
    <source>
        <dbReference type="ARBA" id="ARBA00022692"/>
    </source>
</evidence>
<organism evidence="6 7">
    <name type="scientific">Kinneretia aquatilis</name>
    <dbReference type="NCBI Taxonomy" id="2070761"/>
    <lineage>
        <taxon>Bacteria</taxon>
        <taxon>Pseudomonadati</taxon>
        <taxon>Pseudomonadota</taxon>
        <taxon>Betaproteobacteria</taxon>
        <taxon>Burkholderiales</taxon>
        <taxon>Sphaerotilaceae</taxon>
        <taxon>Roseateles</taxon>
    </lineage>
</organism>
<evidence type="ECO:0000256" key="1">
    <source>
        <dbReference type="ARBA" id="ARBA00004141"/>
    </source>
</evidence>
<dbReference type="InterPro" id="IPR036259">
    <property type="entry name" value="MFS_trans_sf"/>
</dbReference>
<protein>
    <recommendedName>
        <fullName evidence="8">MFS transporter</fullName>
    </recommendedName>
</protein>
<feature type="transmembrane region" description="Helical" evidence="5">
    <location>
        <begin position="236"/>
        <end position="257"/>
    </location>
</feature>
<feature type="transmembrane region" description="Helical" evidence="5">
    <location>
        <begin position="111"/>
        <end position="133"/>
    </location>
</feature>
<dbReference type="InterPro" id="IPR004752">
    <property type="entry name" value="AmpG_permease/AT-1"/>
</dbReference>
<accession>A0A2N8KUR8</accession>
<dbReference type="PANTHER" id="PTHR12778">
    <property type="entry name" value="SOLUTE CARRIER FAMILY 33 ACETYL-COA TRANSPORTER -RELATED"/>
    <property type="match status" value="1"/>
</dbReference>
<dbReference type="InterPro" id="IPR011701">
    <property type="entry name" value="MFS"/>
</dbReference>
<dbReference type="Pfam" id="PF07690">
    <property type="entry name" value="MFS_1"/>
    <property type="match status" value="1"/>
</dbReference>
<evidence type="ECO:0008006" key="8">
    <source>
        <dbReference type="Google" id="ProtNLM"/>
    </source>
</evidence>
<dbReference type="GO" id="GO:0022857">
    <property type="term" value="F:transmembrane transporter activity"/>
    <property type="evidence" value="ECO:0007669"/>
    <property type="project" value="InterPro"/>
</dbReference>
<keyword evidence="2 5" id="KW-0812">Transmembrane</keyword>
<gene>
    <name evidence="6" type="ORF">C1O66_06510</name>
</gene>
<sequence>MSTAAKALVDSERRLLHPSFFMFLIAPFGATTGYTAVCLAYLLTQAQVGAESVAGLLALAYLPQTWKFLWAPVVDLSLSRKTWYVLGLVGIVLSMLLVGSSPLSAASMTRLTIWVLVMGTASTFLAMAVDSLMAHQTPEHAKGRAAGWFQAGNLGGGGLGGGAALWLIQSGGLSPQMGAAALAGLCVLCAWPIFWVSEGSEPAAEQAEGAAPARIGERLRETWADLWAVVRSRNGALAMLLVFLPLGTGSMANMYSIMATEWQASANTVALVTGTVAGLLSALGCLVGGYICDRMNRQMAYVLFGLLLAGASVAMAVAPHTEWHFVLWTSLYSLITGLCYAGFSAVTLEAIGKGAAATKYNLMASLSNTPIGWTTALYGWVFAQFGGRLTLLAELALTIPAALLFVWVFRRSRARAAAML</sequence>
<dbReference type="GO" id="GO:0016020">
    <property type="term" value="C:membrane"/>
    <property type="evidence" value="ECO:0007669"/>
    <property type="project" value="UniProtKB-SubCell"/>
</dbReference>
<feature type="transmembrane region" description="Helical" evidence="5">
    <location>
        <begin position="389"/>
        <end position="409"/>
    </location>
</feature>
<dbReference type="OrthoDB" id="9149789at2"/>
<comment type="subcellular location">
    <subcellularLocation>
        <location evidence="1">Membrane</location>
        <topology evidence="1">Multi-pass membrane protein</topology>
    </subcellularLocation>
</comment>
<name>A0A2N8KUR8_9BURK</name>
<comment type="caution">
    <text evidence="6">The sequence shown here is derived from an EMBL/GenBank/DDBJ whole genome shotgun (WGS) entry which is preliminary data.</text>
</comment>
<evidence type="ECO:0000313" key="6">
    <source>
        <dbReference type="EMBL" id="PND37218.1"/>
    </source>
</evidence>
<keyword evidence="3 5" id="KW-1133">Transmembrane helix</keyword>
<proteinExistence type="predicted"/>
<dbReference type="SUPFAM" id="SSF103473">
    <property type="entry name" value="MFS general substrate transporter"/>
    <property type="match status" value="1"/>
</dbReference>
<feature type="transmembrane region" description="Helical" evidence="5">
    <location>
        <begin position="174"/>
        <end position="196"/>
    </location>
</feature>
<keyword evidence="4 5" id="KW-0472">Membrane</keyword>
<dbReference type="RefSeq" id="WP_102767135.1">
    <property type="nucleotide sequence ID" value="NZ_POSP01000003.1"/>
</dbReference>
<feature type="transmembrane region" description="Helical" evidence="5">
    <location>
        <begin position="269"/>
        <end position="292"/>
    </location>
</feature>